<feature type="compositionally biased region" description="Basic and acidic residues" evidence="1">
    <location>
        <begin position="55"/>
        <end position="68"/>
    </location>
</feature>
<dbReference type="EMBL" id="CAJVPZ010015023">
    <property type="protein sequence ID" value="CAG8662612.1"/>
    <property type="molecule type" value="Genomic_DNA"/>
</dbReference>
<feature type="non-terminal residue" evidence="2">
    <location>
        <position position="120"/>
    </location>
</feature>
<reference evidence="2" key="1">
    <citation type="submission" date="2021-06" db="EMBL/GenBank/DDBJ databases">
        <authorList>
            <person name="Kallberg Y."/>
            <person name="Tangrot J."/>
            <person name="Rosling A."/>
        </authorList>
    </citation>
    <scope>NUCLEOTIDE SEQUENCE</scope>
    <source>
        <strain evidence="2">IN212</strain>
    </source>
</reference>
<comment type="caution">
    <text evidence="2">The sequence shown here is derived from an EMBL/GenBank/DDBJ whole genome shotgun (WGS) entry which is preliminary data.</text>
</comment>
<dbReference type="OrthoDB" id="2480331at2759"/>
<dbReference type="AlphaFoldDB" id="A0A9N9E3B9"/>
<feature type="non-terminal residue" evidence="2">
    <location>
        <position position="1"/>
    </location>
</feature>
<feature type="region of interest" description="Disordered" evidence="1">
    <location>
        <begin position="28"/>
        <end position="69"/>
    </location>
</feature>
<gene>
    <name evidence="2" type="ORF">RFULGI_LOCUS8910</name>
</gene>
<sequence length="120" mass="13896">TDNKEEQVINRTSDKVEIDEIERKNVKVSSINDNEMSDKKSEDSLEQNSATNDLKNYHENRVDAEKDNFVNAIVKNDDKTVFNPEKLNRSSDGISDICYNEINVKKDERDAYNSHQDELN</sequence>
<accession>A0A9N9E3B9</accession>
<evidence type="ECO:0000313" key="3">
    <source>
        <dbReference type="Proteomes" id="UP000789396"/>
    </source>
</evidence>
<organism evidence="2 3">
    <name type="scientific">Racocetra fulgida</name>
    <dbReference type="NCBI Taxonomy" id="60492"/>
    <lineage>
        <taxon>Eukaryota</taxon>
        <taxon>Fungi</taxon>
        <taxon>Fungi incertae sedis</taxon>
        <taxon>Mucoromycota</taxon>
        <taxon>Glomeromycotina</taxon>
        <taxon>Glomeromycetes</taxon>
        <taxon>Diversisporales</taxon>
        <taxon>Gigasporaceae</taxon>
        <taxon>Racocetra</taxon>
    </lineage>
</organism>
<proteinExistence type="predicted"/>
<protein>
    <submittedName>
        <fullName evidence="2">2333_t:CDS:1</fullName>
    </submittedName>
</protein>
<evidence type="ECO:0000313" key="2">
    <source>
        <dbReference type="EMBL" id="CAG8662612.1"/>
    </source>
</evidence>
<dbReference type="Proteomes" id="UP000789396">
    <property type="component" value="Unassembled WGS sequence"/>
</dbReference>
<name>A0A9N9E3B9_9GLOM</name>
<evidence type="ECO:0000256" key="1">
    <source>
        <dbReference type="SAM" id="MobiDB-lite"/>
    </source>
</evidence>
<keyword evidence="3" id="KW-1185">Reference proteome</keyword>